<dbReference type="EMBL" id="AP021875">
    <property type="protein sequence ID" value="BBO75465.1"/>
    <property type="molecule type" value="Genomic_DNA"/>
</dbReference>
<evidence type="ECO:0000313" key="2">
    <source>
        <dbReference type="Proteomes" id="UP000427769"/>
    </source>
</evidence>
<name>A0A5K7Z409_9BACT</name>
<reference evidence="1 2" key="1">
    <citation type="submission" date="2019-11" db="EMBL/GenBank/DDBJ databases">
        <title>Comparative genomics of hydrocarbon-degrading Desulfosarcina strains.</title>
        <authorList>
            <person name="Watanabe M."/>
            <person name="Kojima H."/>
            <person name="Fukui M."/>
        </authorList>
    </citation>
    <scope>NUCLEOTIDE SEQUENCE [LARGE SCALE GENOMIC DNA]</scope>
    <source>
        <strain evidence="1 2">PP31</strain>
    </source>
</reference>
<sequence>MPSSFPATLKAQSEEALTHPHYDFIAKYHAVADLRRLARKHTGVLDEKTLDALEDLLRTRVFRKIRQSYFLFREAASVMTDLATAQESAKLGEMALASLNRMLLVTNGSAHRGIAEAMGSLPVHIIPPRITAGKEPRPPAIDWERLTKSNGLKLTAAPRYIGRSLVAPTDSRDRLLVVKLAKSGDTPGELAGEIRWMERLRKPGFAFDRRFHIPVPLLFGGHCLFRMDRLPLSPPAAVDRHPDKIAVAFLAHRDYFVYPNHHGVNEKSAAEILARNAYLLGRLTAGGVIHNAPIPLFHNRTQRLRRDDQGRYQWFRAGRLDQWLDSCRFPNFGLSGLRDFEHLEPLSGGSQTLYRHIGSHLLSLLLVAGSVFRCRETTQVGWDEKGNPLDTRDLFDRQLLGSMIRKIFRNYYSGFTGSQASIPLPLDADRLVERMIEEMGVDRYMTELLRRADQKALSDSQFFGFLEERGYDAEQREGMIRGEKDILIRSGPHLGDFNRQISLPELIEAVAAMSAVCMTGRYARQNSIGSP</sequence>
<accession>A0A5K7Z409</accession>
<keyword evidence="2" id="KW-1185">Reference proteome</keyword>
<dbReference type="RefSeq" id="WP_170302288.1">
    <property type="nucleotide sequence ID" value="NZ_AP021875.1"/>
</dbReference>
<evidence type="ECO:0000313" key="1">
    <source>
        <dbReference type="EMBL" id="BBO75465.1"/>
    </source>
</evidence>
<gene>
    <name evidence="1" type="ORF">DSCW_28820</name>
</gene>
<dbReference type="NCBIfam" id="NF033874">
    <property type="entry name" value="SidJ_rel_pseudo"/>
    <property type="match status" value="1"/>
</dbReference>
<protein>
    <submittedName>
        <fullName evidence="1">Uncharacterized protein</fullName>
    </submittedName>
</protein>
<organism evidence="1 2">
    <name type="scientific">Desulfosarcina widdelii</name>
    <dbReference type="NCBI Taxonomy" id="947919"/>
    <lineage>
        <taxon>Bacteria</taxon>
        <taxon>Pseudomonadati</taxon>
        <taxon>Thermodesulfobacteriota</taxon>
        <taxon>Desulfobacteria</taxon>
        <taxon>Desulfobacterales</taxon>
        <taxon>Desulfosarcinaceae</taxon>
        <taxon>Desulfosarcina</taxon>
    </lineage>
</organism>
<dbReference type="KEGG" id="dwd:DSCW_28820"/>
<dbReference type="AlphaFoldDB" id="A0A5K7Z409"/>
<dbReference type="Proteomes" id="UP000427769">
    <property type="component" value="Chromosome"/>
</dbReference>
<proteinExistence type="predicted"/>